<proteinExistence type="predicted"/>
<reference evidence="1 2" key="1">
    <citation type="submission" date="2021-03" db="EMBL/GenBank/DDBJ databases">
        <title>Haloterrigena longa sp. nov. and Haloterrigena limicola sp. nov., extremely halophilic archaea isolated from a salt lake.</title>
        <authorList>
            <person name="Henglin C."/>
        </authorList>
    </citation>
    <scope>NUCLEOTIDE SEQUENCE [LARGE SCALE GENOMIC DNA]</scope>
    <source>
        <strain evidence="1 2">KZCA68</strain>
    </source>
</reference>
<sequence length="128" mass="13811">MTDRAINFREIVEGIRSSADSDREAAAVVTVSGRDPIDVCQRLFRGLESHPDRSACEFYLSPNARRGIERGLVGSGTTPQSVDFLDRQIRTDVSMPDDAILFMRPDAVTLGGTPTGDSPVGLGTISND</sequence>
<dbReference type="GeneID" id="63189141"/>
<dbReference type="AlphaFoldDB" id="A0A8A2VFL9"/>
<dbReference type="KEGG" id="hakz:J0X25_17510"/>
<dbReference type="EMBL" id="CP071462">
    <property type="protein sequence ID" value="QSW99152.1"/>
    <property type="molecule type" value="Genomic_DNA"/>
</dbReference>
<organism evidence="1 2">
    <name type="scientific">Haloterrigena alkaliphila</name>
    <dbReference type="NCBI Taxonomy" id="2816475"/>
    <lineage>
        <taxon>Archaea</taxon>
        <taxon>Methanobacteriati</taxon>
        <taxon>Methanobacteriota</taxon>
        <taxon>Stenosarchaea group</taxon>
        <taxon>Halobacteria</taxon>
        <taxon>Halobacteriales</taxon>
        <taxon>Natrialbaceae</taxon>
        <taxon>Haloterrigena</taxon>
    </lineage>
</organism>
<evidence type="ECO:0000313" key="1">
    <source>
        <dbReference type="EMBL" id="QSW99152.1"/>
    </source>
</evidence>
<accession>A0A8A2VFL9</accession>
<evidence type="ECO:0000313" key="2">
    <source>
        <dbReference type="Proteomes" id="UP000663203"/>
    </source>
</evidence>
<dbReference type="Proteomes" id="UP000663203">
    <property type="component" value="Chromosome"/>
</dbReference>
<protein>
    <submittedName>
        <fullName evidence="1">Uncharacterized protein</fullName>
    </submittedName>
</protein>
<name>A0A8A2VFL9_9EURY</name>
<gene>
    <name evidence="1" type="ORF">J0X25_17510</name>
</gene>
<dbReference type="RefSeq" id="WP_207288760.1">
    <property type="nucleotide sequence ID" value="NZ_CP071462.1"/>
</dbReference>
<keyword evidence="2" id="KW-1185">Reference proteome</keyword>